<dbReference type="GO" id="GO:0000166">
    <property type="term" value="F:nucleotide binding"/>
    <property type="evidence" value="ECO:0007669"/>
    <property type="project" value="InterPro"/>
</dbReference>
<evidence type="ECO:0000259" key="4">
    <source>
        <dbReference type="Pfam" id="PF01408"/>
    </source>
</evidence>
<dbReference type="InterPro" id="IPR055170">
    <property type="entry name" value="GFO_IDH_MocA-like_dom"/>
</dbReference>
<dbReference type="InterPro" id="IPR000683">
    <property type="entry name" value="Gfo/Idh/MocA-like_OxRdtase_N"/>
</dbReference>
<dbReference type="PANTHER" id="PTHR43708">
    <property type="entry name" value="CONSERVED EXPRESSED OXIDOREDUCTASE (EUROFUNG)"/>
    <property type="match status" value="1"/>
</dbReference>
<dbReference type="OrthoDB" id="256869at2"/>
<evidence type="ECO:0000256" key="1">
    <source>
        <dbReference type="ARBA" id="ARBA00010928"/>
    </source>
</evidence>
<comment type="caution">
    <text evidence="6">The sequence shown here is derived from an EMBL/GenBank/DDBJ whole genome shotgun (WGS) entry which is preliminary data.</text>
</comment>
<evidence type="ECO:0000313" key="7">
    <source>
        <dbReference type="Proteomes" id="UP000295411"/>
    </source>
</evidence>
<dbReference type="EMBL" id="SMTK01000003">
    <property type="protein sequence ID" value="TDK25289.1"/>
    <property type="molecule type" value="Genomic_DNA"/>
</dbReference>
<dbReference type="InterPro" id="IPR036291">
    <property type="entry name" value="NAD(P)-bd_dom_sf"/>
</dbReference>
<dbReference type="AlphaFoldDB" id="A0A4V3AM23"/>
<evidence type="ECO:0000256" key="2">
    <source>
        <dbReference type="ARBA" id="ARBA00023002"/>
    </source>
</evidence>
<comment type="similarity">
    <text evidence="1">Belongs to the Gfo/Idh/MocA family.</text>
</comment>
<evidence type="ECO:0000259" key="5">
    <source>
        <dbReference type="Pfam" id="PF22725"/>
    </source>
</evidence>
<dbReference type="Pfam" id="PF01408">
    <property type="entry name" value="GFO_IDH_MocA"/>
    <property type="match status" value="1"/>
</dbReference>
<sequence>MHKIRAALFGFGLGGRVFHAPFLAADPRFELKVIVTSDPGRATAARQAYPGAAVVSSAEEALAAATDLDLAVISTPPATHAPLAGAALEASLHVVVDKPFVVDSAEGARLVDLAASRSRVLTVFQNRRWDGDFLTVERLVRDGALGRVRRFESRMEFFKPEVAKPWKKSAGPDQGGGILYDLGPHLIDQALRLFGPATLEHAELATARSGGGPDDDAFVVLRHDQGVTSHLAMNFLAPQAGPRFRLTGTDASYTKWGVDPQEASIEAGMLPGDPRYGHEPEELWGRLGHDPSTEPVETARGDYGGFYRQLAGALRSGGTVPVDPEDSLAGLRLIEQAHRLVGG</sequence>
<dbReference type="RefSeq" id="WP_133403565.1">
    <property type="nucleotide sequence ID" value="NZ_SMTK01000003.1"/>
</dbReference>
<dbReference type="SUPFAM" id="SSF55347">
    <property type="entry name" value="Glyceraldehyde-3-phosphate dehydrogenase-like, C-terminal domain"/>
    <property type="match status" value="1"/>
</dbReference>
<dbReference type="InterPro" id="IPR051317">
    <property type="entry name" value="Gfo/Idh/MocA_oxidoreduct"/>
</dbReference>
<dbReference type="SUPFAM" id="SSF51735">
    <property type="entry name" value="NAD(P)-binding Rossmann-fold domains"/>
    <property type="match status" value="1"/>
</dbReference>
<dbReference type="Gene3D" id="3.40.50.720">
    <property type="entry name" value="NAD(P)-binding Rossmann-like Domain"/>
    <property type="match status" value="1"/>
</dbReference>
<reference evidence="6 7" key="1">
    <citation type="submission" date="2019-03" db="EMBL/GenBank/DDBJ databases">
        <title>Arthrobacter sp. nov., an bacterium isolated from biocrust in Mu Us Desert.</title>
        <authorList>
            <person name="Lixiong L."/>
        </authorList>
    </citation>
    <scope>NUCLEOTIDE SEQUENCE [LARGE SCALE GENOMIC DNA]</scope>
    <source>
        <strain evidence="6 7">SLN-3</strain>
    </source>
</reference>
<keyword evidence="2" id="KW-0560">Oxidoreductase</keyword>
<keyword evidence="3" id="KW-0520">NAD</keyword>
<dbReference type="Proteomes" id="UP000295411">
    <property type="component" value="Unassembled WGS sequence"/>
</dbReference>
<organism evidence="6 7">
    <name type="scientific">Arthrobacter crusticola</name>
    <dbReference type="NCBI Taxonomy" id="2547960"/>
    <lineage>
        <taxon>Bacteria</taxon>
        <taxon>Bacillati</taxon>
        <taxon>Actinomycetota</taxon>
        <taxon>Actinomycetes</taxon>
        <taxon>Micrococcales</taxon>
        <taxon>Micrococcaceae</taxon>
        <taxon>Arthrobacter</taxon>
    </lineage>
</organism>
<name>A0A4V3AM23_9MICC</name>
<dbReference type="Pfam" id="PF22725">
    <property type="entry name" value="GFO_IDH_MocA_C3"/>
    <property type="match status" value="1"/>
</dbReference>
<dbReference type="GO" id="GO:0016491">
    <property type="term" value="F:oxidoreductase activity"/>
    <property type="evidence" value="ECO:0007669"/>
    <property type="project" value="UniProtKB-KW"/>
</dbReference>
<accession>A0A4V3AM23</accession>
<feature type="domain" description="Gfo/Idh/MocA-like oxidoreductase N-terminal" evidence="4">
    <location>
        <begin position="4"/>
        <end position="123"/>
    </location>
</feature>
<gene>
    <name evidence="6" type="ORF">E2F48_08390</name>
</gene>
<protein>
    <submittedName>
        <fullName evidence="6">Oxidoreductase</fullName>
    </submittedName>
</protein>
<keyword evidence="7" id="KW-1185">Reference proteome</keyword>
<dbReference type="PANTHER" id="PTHR43708:SF5">
    <property type="entry name" value="CONSERVED EXPRESSED OXIDOREDUCTASE (EUROFUNG)-RELATED"/>
    <property type="match status" value="1"/>
</dbReference>
<evidence type="ECO:0000256" key="3">
    <source>
        <dbReference type="ARBA" id="ARBA00023027"/>
    </source>
</evidence>
<evidence type="ECO:0000313" key="6">
    <source>
        <dbReference type="EMBL" id="TDK25289.1"/>
    </source>
</evidence>
<proteinExistence type="inferred from homology"/>
<feature type="domain" description="GFO/IDH/MocA-like oxidoreductase" evidence="5">
    <location>
        <begin position="133"/>
        <end position="253"/>
    </location>
</feature>
<dbReference type="Gene3D" id="3.30.360.10">
    <property type="entry name" value="Dihydrodipicolinate Reductase, domain 2"/>
    <property type="match status" value="1"/>
</dbReference>